<dbReference type="Pfam" id="PF08614">
    <property type="entry name" value="ATG16"/>
    <property type="match status" value="1"/>
</dbReference>
<feature type="domain" description="Autophagy-related protein 16" evidence="3">
    <location>
        <begin position="56"/>
        <end position="151"/>
    </location>
</feature>
<sequence>MSEWMQILNDLLDARDLREKGTIHGLIETYTTVAMRAVDAEKRHSTLSGSNSLTAAQLEIQNTRLRHEKIHLQNQLKSSTREAELWKSRTLQAREEVTERAKAMHSLQDEILSLQIELNVLETKNAELSIENQSLVKRWLAKVQAEAERVNDANIFLESLGRTLPSSSP</sequence>
<dbReference type="EMBL" id="KV454407">
    <property type="protein sequence ID" value="ODQ67630.1"/>
    <property type="molecule type" value="Genomic_DNA"/>
</dbReference>
<dbReference type="Gene3D" id="1.20.5.170">
    <property type="match status" value="1"/>
</dbReference>
<comment type="similarity">
    <text evidence="1">Belongs to the ATG16 family.</text>
</comment>
<dbReference type="Proteomes" id="UP000095009">
    <property type="component" value="Unassembled WGS sequence"/>
</dbReference>
<dbReference type="AlphaFoldDB" id="A0A1E3PQP6"/>
<dbReference type="InterPro" id="IPR013923">
    <property type="entry name" value="Autophagy-rel_prot_16_dom"/>
</dbReference>
<evidence type="ECO:0000256" key="1">
    <source>
        <dbReference type="ARBA" id="ARBA00005331"/>
    </source>
</evidence>
<proteinExistence type="inferred from homology"/>
<evidence type="ECO:0000256" key="2">
    <source>
        <dbReference type="SAM" id="Coils"/>
    </source>
</evidence>
<dbReference type="OrthoDB" id="8949486at2759"/>
<name>A0A1E3PQP6_9ASCO</name>
<evidence type="ECO:0000313" key="4">
    <source>
        <dbReference type="EMBL" id="ODQ67630.1"/>
    </source>
</evidence>
<keyword evidence="2" id="KW-0175">Coiled coil</keyword>
<evidence type="ECO:0000313" key="5">
    <source>
        <dbReference type="Proteomes" id="UP000095009"/>
    </source>
</evidence>
<accession>A0A1E3PQP6</accession>
<dbReference type="STRING" id="857566.A0A1E3PQP6"/>
<keyword evidence="5" id="KW-1185">Reference proteome</keyword>
<evidence type="ECO:0000259" key="3">
    <source>
        <dbReference type="Pfam" id="PF08614"/>
    </source>
</evidence>
<reference evidence="4 5" key="1">
    <citation type="journal article" date="2016" name="Proc. Natl. Acad. Sci. U.S.A.">
        <title>Comparative genomics of biotechnologically important yeasts.</title>
        <authorList>
            <person name="Riley R."/>
            <person name="Haridas S."/>
            <person name="Wolfe K.H."/>
            <person name="Lopes M.R."/>
            <person name="Hittinger C.T."/>
            <person name="Goeker M."/>
            <person name="Salamov A.A."/>
            <person name="Wisecaver J.H."/>
            <person name="Long T.M."/>
            <person name="Calvey C.H."/>
            <person name="Aerts A.L."/>
            <person name="Barry K.W."/>
            <person name="Choi C."/>
            <person name="Clum A."/>
            <person name="Coughlan A.Y."/>
            <person name="Deshpande S."/>
            <person name="Douglass A.P."/>
            <person name="Hanson S.J."/>
            <person name="Klenk H.-P."/>
            <person name="LaButti K.M."/>
            <person name="Lapidus A."/>
            <person name="Lindquist E.A."/>
            <person name="Lipzen A.M."/>
            <person name="Meier-Kolthoff J.P."/>
            <person name="Ohm R.A."/>
            <person name="Otillar R.P."/>
            <person name="Pangilinan J.L."/>
            <person name="Peng Y."/>
            <person name="Rokas A."/>
            <person name="Rosa C.A."/>
            <person name="Scheuner C."/>
            <person name="Sibirny A.A."/>
            <person name="Slot J.C."/>
            <person name="Stielow J.B."/>
            <person name="Sun H."/>
            <person name="Kurtzman C.P."/>
            <person name="Blackwell M."/>
            <person name="Grigoriev I.V."/>
            <person name="Jeffries T.W."/>
        </authorList>
    </citation>
    <scope>NUCLEOTIDE SEQUENCE [LARGE SCALE GENOMIC DNA]</scope>
    <source>
        <strain evidence="4 5">DSM 6958</strain>
    </source>
</reference>
<protein>
    <recommendedName>
        <fullName evidence="3">Autophagy-related protein 16 domain-containing protein</fullName>
    </recommendedName>
</protein>
<feature type="coiled-coil region" evidence="2">
    <location>
        <begin position="55"/>
        <end position="138"/>
    </location>
</feature>
<organism evidence="4 5">
    <name type="scientific">Nadsonia fulvescens var. elongata DSM 6958</name>
    <dbReference type="NCBI Taxonomy" id="857566"/>
    <lineage>
        <taxon>Eukaryota</taxon>
        <taxon>Fungi</taxon>
        <taxon>Dikarya</taxon>
        <taxon>Ascomycota</taxon>
        <taxon>Saccharomycotina</taxon>
        <taxon>Dipodascomycetes</taxon>
        <taxon>Dipodascales</taxon>
        <taxon>Dipodascales incertae sedis</taxon>
        <taxon>Nadsonia</taxon>
    </lineage>
</organism>
<gene>
    <name evidence="4" type="ORF">NADFUDRAFT_82055</name>
</gene>
<dbReference type="CDD" id="cd22887">
    <property type="entry name" value="Atg16_CCD"/>
    <property type="match status" value="1"/>
</dbReference>